<dbReference type="AlphaFoldDB" id="A0ABD3EWS8"/>
<reference evidence="1 2" key="1">
    <citation type="submission" date="2024-09" db="EMBL/GenBank/DDBJ databases">
        <title>Genome sequencing and assembly of Phytophthora oleae, isolate VK10A, causative agent of rot of olive drupes.</title>
        <authorList>
            <person name="Conti Taguali S."/>
            <person name="Riolo M."/>
            <person name="La Spada F."/>
            <person name="Cacciola S.O."/>
            <person name="Dionisio G."/>
        </authorList>
    </citation>
    <scope>NUCLEOTIDE SEQUENCE [LARGE SCALE GENOMIC DNA]</scope>
    <source>
        <strain evidence="1 2">VK10A</strain>
    </source>
</reference>
<name>A0ABD3EWS8_9STRA</name>
<protein>
    <recommendedName>
        <fullName evidence="3">Myb-like domain-containing protein</fullName>
    </recommendedName>
</protein>
<dbReference type="PANTHER" id="PTHR37558">
    <property type="entry name" value="HTH CENPB-TYPE DOMAIN-CONTAINING PROTEIN"/>
    <property type="match status" value="1"/>
</dbReference>
<evidence type="ECO:0008006" key="3">
    <source>
        <dbReference type="Google" id="ProtNLM"/>
    </source>
</evidence>
<dbReference type="EMBL" id="JBIMZQ010000050">
    <property type="protein sequence ID" value="KAL3658982.1"/>
    <property type="molecule type" value="Genomic_DNA"/>
</dbReference>
<dbReference type="Proteomes" id="UP001632037">
    <property type="component" value="Unassembled WGS sequence"/>
</dbReference>
<proteinExistence type="predicted"/>
<keyword evidence="2" id="KW-1185">Reference proteome</keyword>
<dbReference type="PANTHER" id="PTHR37558:SF1">
    <property type="entry name" value="HTH CENPB-TYPE DOMAIN-CONTAINING PROTEIN"/>
    <property type="match status" value="1"/>
</dbReference>
<evidence type="ECO:0000313" key="2">
    <source>
        <dbReference type="Proteomes" id="UP001632037"/>
    </source>
</evidence>
<evidence type="ECO:0000313" key="1">
    <source>
        <dbReference type="EMBL" id="KAL3658982.1"/>
    </source>
</evidence>
<sequence>MAEDKRRNYSEEEDVMLLRQVLSDRPFRVQRGKITVAWDALAAKLVADESFPRIKLSEKNAQSRFDKLVRSRRVENQESLAASGVSEEETEKALLLDELIKLVDDHVETVNAAKAADTAKRQREEEASATARRLAMETLGEDQDGSLQGKRLKREEVLKKMLLELKDKELEDRKKARELMVMEREADRAHMLAVVQLVSKSIAEVVSQSKKN</sequence>
<organism evidence="1 2">
    <name type="scientific">Phytophthora oleae</name>
    <dbReference type="NCBI Taxonomy" id="2107226"/>
    <lineage>
        <taxon>Eukaryota</taxon>
        <taxon>Sar</taxon>
        <taxon>Stramenopiles</taxon>
        <taxon>Oomycota</taxon>
        <taxon>Peronosporomycetes</taxon>
        <taxon>Peronosporales</taxon>
        <taxon>Peronosporaceae</taxon>
        <taxon>Phytophthora</taxon>
    </lineage>
</organism>
<comment type="caution">
    <text evidence="1">The sequence shown here is derived from an EMBL/GenBank/DDBJ whole genome shotgun (WGS) entry which is preliminary data.</text>
</comment>
<accession>A0ABD3EWS8</accession>
<gene>
    <name evidence="1" type="ORF">V7S43_016120</name>
</gene>